<evidence type="ECO:0000256" key="3">
    <source>
        <dbReference type="ARBA" id="ARBA00022741"/>
    </source>
</evidence>
<feature type="domain" description="ABC transporter" evidence="5">
    <location>
        <begin position="16"/>
        <end position="242"/>
    </location>
</feature>
<evidence type="ECO:0000256" key="2">
    <source>
        <dbReference type="ARBA" id="ARBA00022448"/>
    </source>
</evidence>
<dbReference type="GO" id="GO:0016887">
    <property type="term" value="F:ATP hydrolysis activity"/>
    <property type="evidence" value="ECO:0007669"/>
    <property type="project" value="InterPro"/>
</dbReference>
<dbReference type="Gene3D" id="3.40.50.300">
    <property type="entry name" value="P-loop containing nucleotide triphosphate hydrolases"/>
    <property type="match status" value="1"/>
</dbReference>
<dbReference type="InterPro" id="IPR003439">
    <property type="entry name" value="ABC_transporter-like_ATP-bd"/>
</dbReference>
<proteinExistence type="inferred from homology"/>
<accession>A0A9E2BJ57</accession>
<keyword evidence="6" id="KW-0378">Hydrolase</keyword>
<dbReference type="SMART" id="SM00382">
    <property type="entry name" value="AAA"/>
    <property type="match status" value="1"/>
</dbReference>
<keyword evidence="4 6" id="KW-0067">ATP-binding</keyword>
<dbReference type="PROSITE" id="PS50893">
    <property type="entry name" value="ABC_TRANSPORTER_2"/>
    <property type="match status" value="1"/>
</dbReference>
<dbReference type="InterPro" id="IPR003593">
    <property type="entry name" value="AAA+_ATPase"/>
</dbReference>
<dbReference type="GO" id="GO:0005524">
    <property type="term" value="F:ATP binding"/>
    <property type="evidence" value="ECO:0007669"/>
    <property type="project" value="UniProtKB-KW"/>
</dbReference>
<comment type="caution">
    <text evidence="6">The sequence shown here is derived from an EMBL/GenBank/DDBJ whole genome shotgun (WGS) entry which is preliminary data.</text>
</comment>
<keyword evidence="2" id="KW-0813">Transport</keyword>
<evidence type="ECO:0000259" key="5">
    <source>
        <dbReference type="PROSITE" id="PS50893"/>
    </source>
</evidence>
<reference evidence="6 7" key="1">
    <citation type="journal article" date="2021" name="bioRxiv">
        <title>Unique metabolic strategies in Hadean analogues reveal hints for primordial physiology.</title>
        <authorList>
            <person name="Nobu M.K."/>
            <person name="Nakai R."/>
            <person name="Tamazawa S."/>
            <person name="Mori H."/>
            <person name="Toyoda A."/>
            <person name="Ijiri A."/>
            <person name="Suzuki S."/>
            <person name="Kurokawa K."/>
            <person name="Kamagata Y."/>
            <person name="Tamaki H."/>
        </authorList>
    </citation>
    <scope>NUCLEOTIDE SEQUENCE [LARGE SCALE GENOMIC DNA]</scope>
    <source>
        <strain evidence="6">BS525</strain>
    </source>
</reference>
<gene>
    <name evidence="6" type="primary">yxlF_3</name>
    <name evidence="6" type="ORF">DDT42_01140</name>
</gene>
<evidence type="ECO:0000256" key="1">
    <source>
        <dbReference type="ARBA" id="ARBA00005417"/>
    </source>
</evidence>
<dbReference type="EC" id="3.6.3.-" evidence="6"/>
<evidence type="ECO:0000313" key="7">
    <source>
        <dbReference type="Proteomes" id="UP000811545"/>
    </source>
</evidence>
<dbReference type="Pfam" id="PF00005">
    <property type="entry name" value="ABC_tran"/>
    <property type="match status" value="1"/>
</dbReference>
<protein>
    <submittedName>
        <fullName evidence="6">ABC transporter ATP-binding protein YxlF</fullName>
        <ecNumber evidence="6">3.6.3.-</ecNumber>
    </submittedName>
</protein>
<sequence length="312" mass="33612">MVNNISAGKSSNGPVISLSSVSKRYGQKWAVKEVSINIYSGQIFGLVGPNGAGKTTLLKMITGLVRPTSGTVAVMNHNPGSQTGALSSIGLVIENPPSIEHLSGLRNLQLLASIKNQVATSEMVSALKQVGLNPEDRRPVKKYSLGMKQRLALAQAIMEKPQLLLLDEPTNGLDPQGVADIRNFLLQLKEQGVSILLASHLLTEVERICDEVAIIKNGEIVHRVKQKTTDGLQQVQAAVKLTALEDVRVVSQWAKDKGWEVTAERSLLRLEGVPSMPGLIKDLVNLGVSIEAVYAEDSLEITYLRVVGGMAK</sequence>
<name>A0A9E2BJ57_PSYF1</name>
<dbReference type="SUPFAM" id="SSF52540">
    <property type="entry name" value="P-loop containing nucleoside triphosphate hydrolases"/>
    <property type="match status" value="1"/>
</dbReference>
<dbReference type="EMBL" id="QLTW01000068">
    <property type="protein sequence ID" value="MBT9145270.1"/>
    <property type="molecule type" value="Genomic_DNA"/>
</dbReference>
<organism evidence="6 7">
    <name type="scientific">Psychracetigena formicireducens</name>
    <dbReference type="NCBI Taxonomy" id="2986056"/>
    <lineage>
        <taxon>Bacteria</taxon>
        <taxon>Bacillati</taxon>
        <taxon>Candidatus Lithacetigenota</taxon>
        <taxon>Candidatus Psychracetigena</taxon>
    </lineage>
</organism>
<dbReference type="PROSITE" id="PS00211">
    <property type="entry name" value="ABC_TRANSPORTER_1"/>
    <property type="match status" value="1"/>
</dbReference>
<dbReference type="InterPro" id="IPR017871">
    <property type="entry name" value="ABC_transporter-like_CS"/>
</dbReference>
<comment type="similarity">
    <text evidence="1">Belongs to the ABC transporter superfamily.</text>
</comment>
<dbReference type="AlphaFoldDB" id="A0A9E2BJ57"/>
<keyword evidence="3" id="KW-0547">Nucleotide-binding</keyword>
<dbReference type="CDD" id="cd03230">
    <property type="entry name" value="ABC_DR_subfamily_A"/>
    <property type="match status" value="1"/>
</dbReference>
<dbReference type="PANTHER" id="PTHR43335">
    <property type="entry name" value="ABC TRANSPORTER, ATP-BINDING PROTEIN"/>
    <property type="match status" value="1"/>
</dbReference>
<dbReference type="Proteomes" id="UP000811545">
    <property type="component" value="Unassembled WGS sequence"/>
</dbReference>
<evidence type="ECO:0000313" key="6">
    <source>
        <dbReference type="EMBL" id="MBT9145270.1"/>
    </source>
</evidence>
<evidence type="ECO:0000256" key="4">
    <source>
        <dbReference type="ARBA" id="ARBA00022840"/>
    </source>
</evidence>
<dbReference type="InterPro" id="IPR027417">
    <property type="entry name" value="P-loop_NTPase"/>
</dbReference>